<evidence type="ECO:0000313" key="2">
    <source>
        <dbReference type="Proteomes" id="UP000502823"/>
    </source>
</evidence>
<accession>A0A6L2PCD9</accession>
<comment type="caution">
    <text evidence="1">The sequence shown here is derived from an EMBL/GenBank/DDBJ whole genome shotgun (WGS) entry which is preliminary data.</text>
</comment>
<organism evidence="1 2">
    <name type="scientific">Coptotermes formosanus</name>
    <name type="common">Formosan subterranean termite</name>
    <dbReference type="NCBI Taxonomy" id="36987"/>
    <lineage>
        <taxon>Eukaryota</taxon>
        <taxon>Metazoa</taxon>
        <taxon>Ecdysozoa</taxon>
        <taxon>Arthropoda</taxon>
        <taxon>Hexapoda</taxon>
        <taxon>Insecta</taxon>
        <taxon>Pterygota</taxon>
        <taxon>Neoptera</taxon>
        <taxon>Polyneoptera</taxon>
        <taxon>Dictyoptera</taxon>
        <taxon>Blattodea</taxon>
        <taxon>Blattoidea</taxon>
        <taxon>Termitoidae</taxon>
        <taxon>Rhinotermitidae</taxon>
        <taxon>Coptotermes</taxon>
    </lineage>
</organism>
<protein>
    <submittedName>
        <fullName evidence="1">Uncharacterized protein</fullName>
    </submittedName>
</protein>
<gene>
    <name evidence="1" type="ORF">Cfor_09535</name>
</gene>
<dbReference type="AlphaFoldDB" id="A0A6L2PCD9"/>
<dbReference type="InParanoid" id="A0A6L2PCD9"/>
<feature type="non-terminal residue" evidence="1">
    <location>
        <position position="1"/>
    </location>
</feature>
<keyword evidence="2" id="KW-1185">Reference proteome</keyword>
<sequence>GFCSFRACYPEWCESCSELMVSDAGPGSNEVVPLMGLRSLRISATSQLSK</sequence>
<proteinExistence type="predicted"/>
<name>A0A6L2PCD9_COPFO</name>
<dbReference type="Proteomes" id="UP000502823">
    <property type="component" value="Unassembled WGS sequence"/>
</dbReference>
<evidence type="ECO:0000313" key="1">
    <source>
        <dbReference type="EMBL" id="GFG30141.1"/>
    </source>
</evidence>
<feature type="non-terminal residue" evidence="1">
    <location>
        <position position="50"/>
    </location>
</feature>
<reference evidence="2" key="1">
    <citation type="submission" date="2020-01" db="EMBL/GenBank/DDBJ databases">
        <title>Draft genome sequence of the Termite Coptotermes fromosanus.</title>
        <authorList>
            <person name="Itakura S."/>
            <person name="Yosikawa Y."/>
            <person name="Umezawa K."/>
        </authorList>
    </citation>
    <scope>NUCLEOTIDE SEQUENCE [LARGE SCALE GENOMIC DNA]</scope>
</reference>
<dbReference type="EMBL" id="BLKM01003940">
    <property type="protein sequence ID" value="GFG30141.1"/>
    <property type="molecule type" value="Genomic_DNA"/>
</dbReference>